<dbReference type="PANTHER" id="PTHR46104">
    <property type="entry name" value="GENE 9195-RELATED-RELATED"/>
    <property type="match status" value="1"/>
</dbReference>
<comment type="caution">
    <text evidence="1">The sequence shown here is derived from an EMBL/GenBank/DDBJ whole genome shotgun (WGS) entry which is preliminary data.</text>
</comment>
<feature type="non-terminal residue" evidence="1">
    <location>
        <position position="1053"/>
    </location>
</feature>
<organism evidence="1 2">
    <name type="scientific">Cystoisospora suis</name>
    <dbReference type="NCBI Taxonomy" id="483139"/>
    <lineage>
        <taxon>Eukaryota</taxon>
        <taxon>Sar</taxon>
        <taxon>Alveolata</taxon>
        <taxon>Apicomplexa</taxon>
        <taxon>Conoidasida</taxon>
        <taxon>Coccidia</taxon>
        <taxon>Eucoccidiorida</taxon>
        <taxon>Eimeriorina</taxon>
        <taxon>Sarcocystidae</taxon>
        <taxon>Cystoisospora</taxon>
    </lineage>
</organism>
<reference evidence="1 2" key="1">
    <citation type="journal article" date="2017" name="Int. J. Parasitol.">
        <title>The genome of the protozoan parasite Cystoisospora suis and a reverse vaccinology approach to identify vaccine candidates.</title>
        <authorList>
            <person name="Palmieri N."/>
            <person name="Shrestha A."/>
            <person name="Ruttkowski B."/>
            <person name="Beck T."/>
            <person name="Vogl C."/>
            <person name="Tomley F."/>
            <person name="Blake D.P."/>
            <person name="Joachim A."/>
        </authorList>
    </citation>
    <scope>NUCLEOTIDE SEQUENCE [LARGE SCALE GENOMIC DNA]</scope>
    <source>
        <strain evidence="1 2">Wien I</strain>
    </source>
</reference>
<keyword evidence="2" id="KW-1185">Reference proteome</keyword>
<sequence length="1053" mass="110769">MYCPSVGNAMPAGRCREGYYCPYGSKMPDEYECPLYHYCASHNELVNVAAEKTGYQTQPRKDYIIASLRPEKALDGKIEEDIGWLTTALPSGEVHHLYLDLKGYAELSKYEIHSGDPGGNHVLEKYSIWSWSDKLDDWVFIHRESGNTKPVIEGQAQNPYTKKFSLRIEQSQAFIREIILLGTLTPGPIAPILCPPGTYQDEKGQASCKPCTAGFYCPADNPTPLPCGAGYYCPEGSHSQYERACPIGTFSNNTEATSLSDCTLCTPGHYCDTPGQTDATKLCRAGHICTGGSWRADPYANDPHPGLPEEISKTLTNRLCPRGYFCPEGTRQLMPCPSGSYTDSEGGTKQDDCKACIPGYACPSSDERVLCAPGYFCLEGASTPKPTVPAQGGICTAGYYCPEGTYEPQPCPPGTYNGDAGQSVCTPCKAGFYCPKSKAIEAKDQCPTGHYCPEGSTFPIPCPIGSFAADTGNAECPSCPGRAYCGSPGLSAPSGACEEGYACVKGAPAARPSNRIFGSNGHEGYGACPPGSYCPSATSEPIPCPPGTYQDSAFASSCKPCLPGKYCGQAGLTQPSGDCAPGYYCLENAATPTPTDGDTGDICPAGWVCPSGSYTPHTCSNGYYTNLPGQGTCIPCPPGFACPITSPTPEACPAGRVCAGGSLQGDFCPFGSYLHVAAGKVPDSLQSSCAPCPRGRYCRAGVIAGPCAAGYLCALGNGHPNPDSSISTNNPYIPEDAQRQKSLFDLHKESPDKDLFSHSSTFSSFSLPTYGGMPCPKGYYCPPGVETPQRCPDGSTRTTVGGRYATDCEECPPSYYCKEKEKSSFLCPPGHYCPAGTLEEPLPCPGGSYNSFQGSQTLTACLPCPPGYACPEGTGELSDDYLCDVGHYCPASSSHGYPCPAGTQASQRGLKYYGECVQCLGGSYCAKAGMGRPTGLCPKGKRCPPGTATPQPCTPGRYCPEGAVEPLACPKNSYCPGIEGIAYACPSGSYCPPGVQRPVPCPSGSGSNPVTAQMYTESGGCISCPKGTYRESTEGGICKACPPGYLCYEGCST</sequence>
<dbReference type="RefSeq" id="XP_067926806.1">
    <property type="nucleotide sequence ID" value="XM_068061217.1"/>
</dbReference>
<dbReference type="AlphaFoldDB" id="A0A2C6LEA5"/>
<gene>
    <name evidence="1" type="ORF">CSUI_001011</name>
</gene>
<protein>
    <submittedName>
        <fullName evidence="1">Gcc2 and gcc3 domain-containing protein</fullName>
    </submittedName>
</protein>
<dbReference type="PANTHER" id="PTHR46104:SF1">
    <property type="entry name" value="GENE 9195-RELATED"/>
    <property type="match status" value="1"/>
</dbReference>
<dbReference type="InterPro" id="IPR009030">
    <property type="entry name" value="Growth_fac_rcpt_cys_sf"/>
</dbReference>
<dbReference type="OrthoDB" id="354099at2759"/>
<evidence type="ECO:0000313" key="1">
    <source>
        <dbReference type="EMBL" id="PHJ25134.1"/>
    </source>
</evidence>
<dbReference type="VEuPathDB" id="ToxoDB:CSUI_001011"/>
<name>A0A2C6LEA5_9APIC</name>
<accession>A0A2C6LEA5</accession>
<evidence type="ECO:0000313" key="2">
    <source>
        <dbReference type="Proteomes" id="UP000221165"/>
    </source>
</evidence>
<dbReference type="SMART" id="SM01411">
    <property type="entry name" value="Ephrin_rec_like"/>
    <property type="match status" value="12"/>
</dbReference>
<dbReference type="SUPFAM" id="SSF57184">
    <property type="entry name" value="Growth factor receptor domain"/>
    <property type="match status" value="5"/>
</dbReference>
<proteinExistence type="predicted"/>
<dbReference type="Proteomes" id="UP000221165">
    <property type="component" value="Unassembled WGS sequence"/>
</dbReference>
<dbReference type="Gene3D" id="2.10.50.10">
    <property type="entry name" value="Tumor Necrosis Factor Receptor, subunit A, domain 2"/>
    <property type="match status" value="3"/>
</dbReference>
<dbReference type="GeneID" id="94424428"/>
<dbReference type="EMBL" id="MIGC01000400">
    <property type="protein sequence ID" value="PHJ25134.1"/>
    <property type="molecule type" value="Genomic_DNA"/>
</dbReference>